<dbReference type="CTD" id="78777635"/>
<dbReference type="Proteomes" id="UP000483820">
    <property type="component" value="Chromosome X"/>
</dbReference>
<dbReference type="EMBL" id="WUAV01000006">
    <property type="protein sequence ID" value="KAF1746625.1"/>
    <property type="molecule type" value="Genomic_DNA"/>
</dbReference>
<feature type="compositionally biased region" description="Basic and acidic residues" evidence="1">
    <location>
        <begin position="145"/>
        <end position="154"/>
    </location>
</feature>
<feature type="region of interest" description="Disordered" evidence="1">
    <location>
        <begin position="127"/>
        <end position="223"/>
    </location>
</feature>
<evidence type="ECO:0000313" key="2">
    <source>
        <dbReference type="EMBL" id="KAF1746625.1"/>
    </source>
</evidence>
<feature type="compositionally biased region" description="Basic and acidic residues" evidence="1">
    <location>
        <begin position="29"/>
        <end position="38"/>
    </location>
</feature>
<accession>A0A6A5FVT2</accession>
<dbReference type="KEGG" id="crq:GCK72_023082"/>
<feature type="region of interest" description="Disordered" evidence="1">
    <location>
        <begin position="1"/>
        <end position="63"/>
    </location>
</feature>
<evidence type="ECO:0000256" key="1">
    <source>
        <dbReference type="SAM" id="MobiDB-lite"/>
    </source>
</evidence>
<feature type="compositionally biased region" description="Polar residues" evidence="1">
    <location>
        <begin position="187"/>
        <end position="199"/>
    </location>
</feature>
<dbReference type="GeneID" id="78777635"/>
<protein>
    <submittedName>
        <fullName evidence="2">Uncharacterized protein</fullName>
    </submittedName>
</protein>
<feature type="compositionally biased region" description="Basic residues" evidence="1">
    <location>
        <begin position="214"/>
        <end position="223"/>
    </location>
</feature>
<name>A0A6A5FVT2_CAERE</name>
<reference evidence="2 3" key="1">
    <citation type="submission" date="2019-12" db="EMBL/GenBank/DDBJ databases">
        <title>Chromosome-level assembly of the Caenorhabditis remanei genome.</title>
        <authorList>
            <person name="Teterina A.A."/>
            <person name="Willis J.H."/>
            <person name="Phillips P.C."/>
        </authorList>
    </citation>
    <scope>NUCLEOTIDE SEQUENCE [LARGE SCALE GENOMIC DNA]</scope>
    <source>
        <strain evidence="2 3">PX506</strain>
        <tissue evidence="2">Whole organism</tissue>
    </source>
</reference>
<feature type="compositionally biased region" description="Basic and acidic residues" evidence="1">
    <location>
        <begin position="161"/>
        <end position="171"/>
    </location>
</feature>
<organism evidence="2 3">
    <name type="scientific">Caenorhabditis remanei</name>
    <name type="common">Caenorhabditis vulgaris</name>
    <dbReference type="NCBI Taxonomy" id="31234"/>
    <lineage>
        <taxon>Eukaryota</taxon>
        <taxon>Metazoa</taxon>
        <taxon>Ecdysozoa</taxon>
        <taxon>Nematoda</taxon>
        <taxon>Chromadorea</taxon>
        <taxon>Rhabditida</taxon>
        <taxon>Rhabditina</taxon>
        <taxon>Rhabditomorpha</taxon>
        <taxon>Rhabditoidea</taxon>
        <taxon>Rhabditidae</taxon>
        <taxon>Peloderinae</taxon>
        <taxon>Caenorhabditis</taxon>
    </lineage>
</organism>
<comment type="caution">
    <text evidence="2">The sequence shown here is derived from an EMBL/GenBank/DDBJ whole genome shotgun (WGS) entry which is preliminary data.</text>
</comment>
<gene>
    <name evidence="2" type="ORF">GCK72_023082</name>
</gene>
<proteinExistence type="predicted"/>
<feature type="compositionally biased region" description="Pro residues" evidence="1">
    <location>
        <begin position="12"/>
        <end position="22"/>
    </location>
</feature>
<dbReference type="RefSeq" id="XP_053578790.1">
    <property type="nucleotide sequence ID" value="XM_053735224.1"/>
</dbReference>
<evidence type="ECO:0000313" key="3">
    <source>
        <dbReference type="Proteomes" id="UP000483820"/>
    </source>
</evidence>
<dbReference type="AlphaFoldDB" id="A0A6A5FVT2"/>
<sequence>MDASNSRELYDPLPPPPPPPDLWQPAEKTSIELRDYSRDQNTPVPMDIATTPSPVPPPTRNCQKSEYSKLFREVQAAAKRRPEHLGETWKEIREKTRIAWTRLLAFESKKKGLDYLDGIVDKKIDKKFPNWRDPNFKPPVRSRSSSREPRKDGSDGVIQKGEFRRHSELSRRGPIARRLPFAPARYVSSSNQRQAQKGQYRSRSRHRFSADTRKNKRKPTGYN</sequence>